<dbReference type="EMBL" id="QFQP01000075">
    <property type="protein sequence ID" value="PZR03701.1"/>
    <property type="molecule type" value="Genomic_DNA"/>
</dbReference>
<dbReference type="Pfam" id="PF01075">
    <property type="entry name" value="Glyco_transf_9"/>
    <property type="match status" value="1"/>
</dbReference>
<organism evidence="3 4">
    <name type="scientific">Archangium gephyra</name>
    <dbReference type="NCBI Taxonomy" id="48"/>
    <lineage>
        <taxon>Bacteria</taxon>
        <taxon>Pseudomonadati</taxon>
        <taxon>Myxococcota</taxon>
        <taxon>Myxococcia</taxon>
        <taxon>Myxococcales</taxon>
        <taxon>Cystobacterineae</taxon>
        <taxon>Archangiaceae</taxon>
        <taxon>Archangium</taxon>
    </lineage>
</organism>
<comment type="caution">
    <text evidence="3">The sequence shown here is derived from an EMBL/GenBank/DDBJ whole genome shotgun (WGS) entry which is preliminary data.</text>
</comment>
<dbReference type="SUPFAM" id="SSF53756">
    <property type="entry name" value="UDP-Glycosyltransferase/glycogen phosphorylase"/>
    <property type="match status" value="1"/>
</dbReference>
<reference evidence="3 4" key="1">
    <citation type="submission" date="2017-08" db="EMBL/GenBank/DDBJ databases">
        <title>Infants hospitalized years apart are colonized by the same room-sourced microbial strains.</title>
        <authorList>
            <person name="Brooks B."/>
            <person name="Olm M.R."/>
            <person name="Firek B.A."/>
            <person name="Baker R."/>
            <person name="Thomas B.C."/>
            <person name="Morowitz M.J."/>
            <person name="Banfield J.F."/>
        </authorList>
    </citation>
    <scope>NUCLEOTIDE SEQUENCE [LARGE SCALE GENOMIC DNA]</scope>
    <source>
        <strain evidence="3">S2_003_000_R2_14</strain>
    </source>
</reference>
<dbReference type="PANTHER" id="PTHR30160:SF1">
    <property type="entry name" value="LIPOPOLYSACCHARIDE 1,2-N-ACETYLGLUCOSAMINETRANSFERASE-RELATED"/>
    <property type="match status" value="1"/>
</dbReference>
<evidence type="ECO:0000313" key="4">
    <source>
        <dbReference type="Proteomes" id="UP000249061"/>
    </source>
</evidence>
<dbReference type="GO" id="GO:0009244">
    <property type="term" value="P:lipopolysaccharide core region biosynthetic process"/>
    <property type="evidence" value="ECO:0007669"/>
    <property type="project" value="TreeGrafter"/>
</dbReference>
<dbReference type="GO" id="GO:0008713">
    <property type="term" value="F:ADP-heptose-lipopolysaccharide heptosyltransferase activity"/>
    <property type="evidence" value="ECO:0007669"/>
    <property type="project" value="TreeGrafter"/>
</dbReference>
<protein>
    <submittedName>
        <fullName evidence="3">Heptosyltransferase</fullName>
    </submittedName>
</protein>
<dbReference type="GO" id="GO:0005829">
    <property type="term" value="C:cytosol"/>
    <property type="evidence" value="ECO:0007669"/>
    <property type="project" value="TreeGrafter"/>
</dbReference>
<proteinExistence type="predicted"/>
<dbReference type="Gene3D" id="3.40.50.2000">
    <property type="entry name" value="Glycogen Phosphorylase B"/>
    <property type="match status" value="2"/>
</dbReference>
<evidence type="ECO:0000256" key="2">
    <source>
        <dbReference type="ARBA" id="ARBA00022679"/>
    </source>
</evidence>
<gene>
    <name evidence="3" type="ORF">DI536_35615</name>
</gene>
<evidence type="ECO:0000256" key="1">
    <source>
        <dbReference type="ARBA" id="ARBA00022676"/>
    </source>
</evidence>
<name>A0A2W5V166_9BACT</name>
<dbReference type="CDD" id="cd03789">
    <property type="entry name" value="GT9_LPS_heptosyltransferase"/>
    <property type="match status" value="1"/>
</dbReference>
<dbReference type="PANTHER" id="PTHR30160">
    <property type="entry name" value="TETRAACYLDISACCHARIDE 4'-KINASE-RELATED"/>
    <property type="match status" value="1"/>
</dbReference>
<dbReference type="InterPro" id="IPR002201">
    <property type="entry name" value="Glyco_trans_9"/>
</dbReference>
<dbReference type="Proteomes" id="UP000249061">
    <property type="component" value="Unassembled WGS sequence"/>
</dbReference>
<accession>A0A2W5V166</accession>
<keyword evidence="2 3" id="KW-0808">Transferase</keyword>
<sequence length="332" mass="36210">MKFLERIAKVVLAMVMAALLWRPGRRSRAARSLVARGRRRVLVVRIDNRVGEALLTTPLFDALAAAGHEVHLLTHPKMRRVLAGHPSLTKLHDWERSLTVLRALRAERFDVVINCGNWAEPAVTSSLVSRLINGVVLGPENFPSGWLMDVPVAPRSDTQSEFIQRAHLGSPLVKVPDQPRLSFKPTEPFSVVEGRYAVINPGGRLGWRRVPPERFAEAAHSLAKRGVTPVVTWGPGEETLVDAVCAACSQAVRAPPTSIDQLAALMRGAVVTVCNNTGPMHLSVAVGCKTLALFLHMDVARWGHDYAPHQMVDLTNATDATALIDAAVERAC</sequence>
<dbReference type="InterPro" id="IPR051199">
    <property type="entry name" value="LPS_LOS_Heptosyltrfase"/>
</dbReference>
<keyword evidence="1" id="KW-0328">Glycosyltransferase</keyword>
<dbReference type="AlphaFoldDB" id="A0A2W5V166"/>
<evidence type="ECO:0000313" key="3">
    <source>
        <dbReference type="EMBL" id="PZR03701.1"/>
    </source>
</evidence>